<evidence type="ECO:0000313" key="1">
    <source>
        <dbReference type="EMBL" id="KAI3685868.1"/>
    </source>
</evidence>
<keyword evidence="2" id="KW-1185">Reference proteome</keyword>
<name>A0ACB8YKQ6_ARCLA</name>
<organism evidence="1 2">
    <name type="scientific">Arctium lappa</name>
    <name type="common">Greater burdock</name>
    <name type="synonym">Lappa major</name>
    <dbReference type="NCBI Taxonomy" id="4217"/>
    <lineage>
        <taxon>Eukaryota</taxon>
        <taxon>Viridiplantae</taxon>
        <taxon>Streptophyta</taxon>
        <taxon>Embryophyta</taxon>
        <taxon>Tracheophyta</taxon>
        <taxon>Spermatophyta</taxon>
        <taxon>Magnoliopsida</taxon>
        <taxon>eudicotyledons</taxon>
        <taxon>Gunneridae</taxon>
        <taxon>Pentapetalae</taxon>
        <taxon>asterids</taxon>
        <taxon>campanulids</taxon>
        <taxon>Asterales</taxon>
        <taxon>Asteraceae</taxon>
        <taxon>Carduoideae</taxon>
        <taxon>Cardueae</taxon>
        <taxon>Arctiinae</taxon>
        <taxon>Arctium</taxon>
    </lineage>
</organism>
<protein>
    <submittedName>
        <fullName evidence="1">Uncharacterized protein</fullName>
    </submittedName>
</protein>
<evidence type="ECO:0000313" key="2">
    <source>
        <dbReference type="Proteomes" id="UP001055879"/>
    </source>
</evidence>
<dbReference type="EMBL" id="CM042058">
    <property type="protein sequence ID" value="KAI3685868.1"/>
    <property type="molecule type" value="Genomic_DNA"/>
</dbReference>
<gene>
    <name evidence="1" type="ORF">L6452_35129</name>
</gene>
<sequence>MRKFSGNQVRLYGTTFDGQYRSAAADAGAHGVAVPVACLLLANSPRGQLLFFVFRVVFPFEVSMTYPTERIKIVGRSYIIGG</sequence>
<dbReference type="Proteomes" id="UP001055879">
    <property type="component" value="Linkage Group LG12"/>
</dbReference>
<reference evidence="1 2" key="2">
    <citation type="journal article" date="2022" name="Mol. Ecol. Resour.">
        <title>The genomes of chicory, endive, great burdock and yacon provide insights into Asteraceae paleo-polyploidization history and plant inulin production.</title>
        <authorList>
            <person name="Fan W."/>
            <person name="Wang S."/>
            <person name="Wang H."/>
            <person name="Wang A."/>
            <person name="Jiang F."/>
            <person name="Liu H."/>
            <person name="Zhao H."/>
            <person name="Xu D."/>
            <person name="Zhang Y."/>
        </authorList>
    </citation>
    <scope>NUCLEOTIDE SEQUENCE [LARGE SCALE GENOMIC DNA]</scope>
    <source>
        <strain evidence="2">cv. Niubang</strain>
    </source>
</reference>
<accession>A0ACB8YKQ6</accession>
<reference evidence="2" key="1">
    <citation type="journal article" date="2022" name="Mol. Ecol. Resour.">
        <title>The genomes of chicory, endive, great burdock and yacon provide insights into Asteraceae palaeo-polyploidization history and plant inulin production.</title>
        <authorList>
            <person name="Fan W."/>
            <person name="Wang S."/>
            <person name="Wang H."/>
            <person name="Wang A."/>
            <person name="Jiang F."/>
            <person name="Liu H."/>
            <person name="Zhao H."/>
            <person name="Xu D."/>
            <person name="Zhang Y."/>
        </authorList>
    </citation>
    <scope>NUCLEOTIDE SEQUENCE [LARGE SCALE GENOMIC DNA]</scope>
    <source>
        <strain evidence="2">cv. Niubang</strain>
    </source>
</reference>
<comment type="caution">
    <text evidence="1">The sequence shown here is derived from an EMBL/GenBank/DDBJ whole genome shotgun (WGS) entry which is preliminary data.</text>
</comment>
<proteinExistence type="predicted"/>